<evidence type="ECO:0000256" key="2">
    <source>
        <dbReference type="SAM" id="SignalP"/>
    </source>
</evidence>
<accession>C5LVF6</accession>
<dbReference type="RefSeq" id="XP_002766567.1">
    <property type="nucleotide sequence ID" value="XM_002766521.1"/>
</dbReference>
<keyword evidence="4" id="KW-1185">Reference proteome</keyword>
<evidence type="ECO:0000313" key="4">
    <source>
        <dbReference type="Proteomes" id="UP000007800"/>
    </source>
</evidence>
<name>C5LVF6_PERM5</name>
<organism evidence="4">
    <name type="scientific">Perkinsus marinus (strain ATCC 50983 / TXsc)</name>
    <dbReference type="NCBI Taxonomy" id="423536"/>
    <lineage>
        <taxon>Eukaryota</taxon>
        <taxon>Sar</taxon>
        <taxon>Alveolata</taxon>
        <taxon>Perkinsozoa</taxon>
        <taxon>Perkinsea</taxon>
        <taxon>Perkinsida</taxon>
        <taxon>Perkinsidae</taxon>
        <taxon>Perkinsus</taxon>
    </lineage>
</organism>
<dbReference type="Proteomes" id="UP000007800">
    <property type="component" value="Unassembled WGS sequence"/>
</dbReference>
<feature type="region of interest" description="Disordered" evidence="1">
    <location>
        <begin position="21"/>
        <end position="47"/>
    </location>
</feature>
<dbReference type="EMBL" id="GG685860">
    <property type="protein sequence ID" value="EEQ99284.1"/>
    <property type="molecule type" value="Genomic_DNA"/>
</dbReference>
<proteinExistence type="predicted"/>
<feature type="signal peptide" evidence="2">
    <location>
        <begin position="1"/>
        <end position="20"/>
    </location>
</feature>
<feature type="chain" id="PRO_5002955287" evidence="2">
    <location>
        <begin position="21"/>
        <end position="178"/>
    </location>
</feature>
<protein>
    <submittedName>
        <fullName evidence="3">Uncharacterized protein</fullName>
    </submittedName>
</protein>
<keyword evidence="2" id="KW-0732">Signal</keyword>
<evidence type="ECO:0000256" key="1">
    <source>
        <dbReference type="SAM" id="MobiDB-lite"/>
    </source>
</evidence>
<gene>
    <name evidence="3" type="ORF">Pmar_PMAR018819</name>
</gene>
<dbReference type="InParanoid" id="C5LVF6"/>
<reference evidence="3 4" key="1">
    <citation type="submission" date="2008-07" db="EMBL/GenBank/DDBJ databases">
        <authorList>
            <person name="El-Sayed N."/>
            <person name="Caler E."/>
            <person name="Inman J."/>
            <person name="Amedeo P."/>
            <person name="Hass B."/>
            <person name="Wortman J."/>
        </authorList>
    </citation>
    <scope>NUCLEOTIDE SEQUENCE [LARGE SCALE GENOMIC DNA]</scope>
    <source>
        <strain evidence="4">ATCC 50983 / TXsc</strain>
    </source>
</reference>
<dbReference type="GeneID" id="9045297"/>
<sequence length="178" mass="19687">MKFNRSVAVAILAAIQGTSALQGIRRSQQQEEPEPDYPGADGGYSDATNMLAKVSNSHPVVKQKGKLQAPGTIVKREHFRRGLLNAFNTPTEDDLRRIPESTKKLMEEAQSARKAEYRSMTDAEKKEQLARKKRLDKSLALGGSAAAKGYLQNRIDNGLGDVFEVEPGFNLETENTHF</sequence>
<evidence type="ECO:0000313" key="3">
    <source>
        <dbReference type="EMBL" id="EEQ99284.1"/>
    </source>
</evidence>
<dbReference type="AlphaFoldDB" id="C5LVF6"/>
<dbReference type="OMA" id="WSKMTEA"/>